<accession>H3RLH3</accession>
<dbReference type="Proteomes" id="UP000005050">
    <property type="component" value="Unassembled WGS sequence"/>
</dbReference>
<evidence type="ECO:0000313" key="1">
    <source>
        <dbReference type="EMBL" id="EHT97771.1"/>
    </source>
</evidence>
<gene>
    <name evidence="1" type="ORF">CKS_5377</name>
</gene>
<proteinExistence type="predicted"/>
<protein>
    <submittedName>
        <fullName evidence="1">Uncharacterized protein</fullName>
    </submittedName>
</protein>
<dbReference type="AlphaFoldDB" id="H3RLH3"/>
<dbReference type="EMBL" id="AHIE01000045">
    <property type="protein sequence ID" value="EHT97771.1"/>
    <property type="molecule type" value="Genomic_DNA"/>
</dbReference>
<evidence type="ECO:0000313" key="2">
    <source>
        <dbReference type="Proteomes" id="UP000005050"/>
    </source>
</evidence>
<reference evidence="1 2" key="1">
    <citation type="journal article" date="2012" name="Mol. Microbiol.">
        <title>The genetic and structural basis of two distinct terminal side branch residues in stewartan and amylovoran exopolysaccharides and their potential role in host adaptation.</title>
        <authorList>
            <person name="Wang X."/>
            <person name="Yang F."/>
            <person name="von Bodman S.B."/>
        </authorList>
    </citation>
    <scope>NUCLEOTIDE SEQUENCE [LARGE SCALE GENOMIC DNA]</scope>
    <source>
        <strain evidence="1 2">DC283</strain>
    </source>
</reference>
<organism evidence="1 2">
    <name type="scientific">Pantoea stewartii subsp. stewartii DC283</name>
    <dbReference type="NCBI Taxonomy" id="660596"/>
    <lineage>
        <taxon>Bacteria</taxon>
        <taxon>Pseudomonadati</taxon>
        <taxon>Pseudomonadota</taxon>
        <taxon>Gammaproteobacteria</taxon>
        <taxon>Enterobacterales</taxon>
        <taxon>Erwiniaceae</taxon>
        <taxon>Pantoea</taxon>
    </lineage>
</organism>
<sequence length="194" mass="22035">MGFICNQKGKLGDKMKSFFERYQPVFEIVARLLGNGWRVNLLDDCQYRIKLTTPELKRYAITVREEKSRLVIHGFVESRQWRGDGARCAVSPSRGATGIADDIRRKILSVAWEDVKKAQEAERAQRDTLEQDKIIKGMLAQLVKLDNWYDALTGFKSDNGLSGKITDHYNGYGLFVQGLSVDQLIKLTGAIKHL</sequence>
<name>H3RLH3_PANSE</name>
<dbReference type="PATRIC" id="fig|660596.6.peg.5313"/>
<comment type="caution">
    <text evidence="1">The sequence shown here is derived from an EMBL/GenBank/DDBJ whole genome shotgun (WGS) entry which is preliminary data.</text>
</comment>